<dbReference type="RefSeq" id="WP_146887275.1">
    <property type="nucleotide sequence ID" value="NZ_BJXB01000019.1"/>
</dbReference>
<comment type="caution">
    <text evidence="2">The sequence shown here is derived from an EMBL/GenBank/DDBJ whole genome shotgun (WGS) entry which is preliminary data.</text>
</comment>
<keyword evidence="3" id="KW-1185">Reference proteome</keyword>
<dbReference type="PANTHER" id="PTHR43591">
    <property type="entry name" value="METHYLTRANSFERASE"/>
    <property type="match status" value="1"/>
</dbReference>
<evidence type="ECO:0000259" key="1">
    <source>
        <dbReference type="Pfam" id="PF08241"/>
    </source>
</evidence>
<dbReference type="GO" id="GO:0008757">
    <property type="term" value="F:S-adenosylmethionine-dependent methyltransferase activity"/>
    <property type="evidence" value="ECO:0007669"/>
    <property type="project" value="InterPro"/>
</dbReference>
<dbReference type="Gene3D" id="3.40.50.150">
    <property type="entry name" value="Vaccinia Virus protein VP39"/>
    <property type="match status" value="1"/>
</dbReference>
<dbReference type="OrthoDB" id="9804312at2"/>
<evidence type="ECO:0000313" key="2">
    <source>
        <dbReference type="EMBL" id="GEM48307.1"/>
    </source>
</evidence>
<dbReference type="CDD" id="cd02440">
    <property type="entry name" value="AdoMet_MTases"/>
    <property type="match status" value="1"/>
</dbReference>
<protein>
    <recommendedName>
        <fullName evidence="1">Methyltransferase type 11 domain-containing protein</fullName>
    </recommendedName>
</protein>
<reference evidence="2 3" key="1">
    <citation type="submission" date="2019-07" db="EMBL/GenBank/DDBJ databases">
        <title>Whole genome shotgun sequence of Deinococcus cellulosilyticus NBRC 106333.</title>
        <authorList>
            <person name="Hosoyama A."/>
            <person name="Uohara A."/>
            <person name="Ohji S."/>
            <person name="Ichikawa N."/>
        </authorList>
    </citation>
    <scope>NUCLEOTIDE SEQUENCE [LARGE SCALE GENOMIC DNA]</scope>
    <source>
        <strain evidence="2 3">NBRC 106333</strain>
    </source>
</reference>
<dbReference type="EMBL" id="BJXB01000019">
    <property type="protein sequence ID" value="GEM48307.1"/>
    <property type="molecule type" value="Genomic_DNA"/>
</dbReference>
<accession>A0A511N748</accession>
<gene>
    <name evidence="2" type="ORF">DC3_39420</name>
</gene>
<name>A0A511N748_DEIC1</name>
<dbReference type="Pfam" id="PF08241">
    <property type="entry name" value="Methyltransf_11"/>
    <property type="match status" value="1"/>
</dbReference>
<dbReference type="SUPFAM" id="SSF53335">
    <property type="entry name" value="S-adenosyl-L-methionine-dependent methyltransferases"/>
    <property type="match status" value="1"/>
</dbReference>
<dbReference type="InterPro" id="IPR029063">
    <property type="entry name" value="SAM-dependent_MTases_sf"/>
</dbReference>
<dbReference type="InterPro" id="IPR013216">
    <property type="entry name" value="Methyltransf_11"/>
</dbReference>
<evidence type="ECO:0000313" key="3">
    <source>
        <dbReference type="Proteomes" id="UP000321306"/>
    </source>
</evidence>
<sequence>MDVSRPIVEFYGSGNEAERLSRGIGPLEFLRTCEILQQVLPEVSISICDVGGAHGVYSFWLAGLGHQVHLLDLSPELIEAARRTAQQVDVPALASVQVGDARSLPYDDRTMDLVILQGPLYHLQDHEDRFRCLREAFRVLKPGGALLAFGITHTASLMVGLQRGWIWNDDHFKMVQGEVTTGEHLRPESWPNLFMDAYFHRPEGMNAEVQTCGFQVLGTLGIEGPAWMVDRYDEHWKDEVHQQRILQVARLVERDPILSPHFVCVARKPQDS</sequence>
<feature type="domain" description="Methyltransferase type 11" evidence="1">
    <location>
        <begin position="49"/>
        <end position="147"/>
    </location>
</feature>
<proteinExistence type="predicted"/>
<dbReference type="Proteomes" id="UP000321306">
    <property type="component" value="Unassembled WGS sequence"/>
</dbReference>
<dbReference type="AlphaFoldDB" id="A0A511N748"/>
<organism evidence="2 3">
    <name type="scientific">Deinococcus cellulosilyticus (strain DSM 18568 / NBRC 106333 / KACC 11606 / 5516J-15)</name>
    <dbReference type="NCBI Taxonomy" id="1223518"/>
    <lineage>
        <taxon>Bacteria</taxon>
        <taxon>Thermotogati</taxon>
        <taxon>Deinococcota</taxon>
        <taxon>Deinococci</taxon>
        <taxon>Deinococcales</taxon>
        <taxon>Deinococcaceae</taxon>
        <taxon>Deinococcus</taxon>
    </lineage>
</organism>